<evidence type="ECO:0000259" key="1">
    <source>
        <dbReference type="Pfam" id="PF01425"/>
    </source>
</evidence>
<dbReference type="PANTHER" id="PTHR11895">
    <property type="entry name" value="TRANSAMIDASE"/>
    <property type="match status" value="1"/>
</dbReference>
<dbReference type="SUPFAM" id="SSF75304">
    <property type="entry name" value="Amidase signature (AS) enzymes"/>
    <property type="match status" value="1"/>
</dbReference>
<dbReference type="EMBL" id="AOIS01000003">
    <property type="protein sequence ID" value="ELZ24596.1"/>
    <property type="molecule type" value="Genomic_DNA"/>
</dbReference>
<dbReference type="PANTHER" id="PTHR11895:SF7">
    <property type="entry name" value="GLUTAMYL-TRNA(GLN) AMIDOTRANSFERASE SUBUNIT A, MITOCHONDRIAL"/>
    <property type="match status" value="1"/>
</dbReference>
<dbReference type="Gene3D" id="3.90.1300.10">
    <property type="entry name" value="Amidase signature (AS) domain"/>
    <property type="match status" value="1"/>
</dbReference>
<accession>M0CMZ1</accession>
<comment type="caution">
    <text evidence="2">The sequence shown here is derived from an EMBL/GenBank/DDBJ whole genome shotgun (WGS) entry which is preliminary data.</text>
</comment>
<dbReference type="InterPro" id="IPR023631">
    <property type="entry name" value="Amidase_dom"/>
</dbReference>
<dbReference type="InterPro" id="IPR036928">
    <property type="entry name" value="AS_sf"/>
</dbReference>
<organism evidence="2 3">
    <name type="scientific">Haloterrigena salina JCM 13891</name>
    <dbReference type="NCBI Taxonomy" id="1227488"/>
    <lineage>
        <taxon>Archaea</taxon>
        <taxon>Methanobacteriati</taxon>
        <taxon>Methanobacteriota</taxon>
        <taxon>Stenosarchaea group</taxon>
        <taxon>Halobacteria</taxon>
        <taxon>Halobacteriales</taxon>
        <taxon>Natrialbaceae</taxon>
        <taxon>Haloterrigena</taxon>
    </lineage>
</organism>
<dbReference type="Proteomes" id="UP000011657">
    <property type="component" value="Unassembled WGS sequence"/>
</dbReference>
<dbReference type="OrthoDB" id="359273at2157"/>
<proteinExistence type="predicted"/>
<dbReference type="PROSITE" id="PS00571">
    <property type="entry name" value="AMIDASES"/>
    <property type="match status" value="1"/>
</dbReference>
<keyword evidence="2" id="KW-0808">Transferase</keyword>
<name>M0CMZ1_9EURY</name>
<dbReference type="AlphaFoldDB" id="M0CMZ1"/>
<sequence>MENGIGQHAIELAFDIRRGRVSPVDVIDETFERIDRFDDELNAFVYLREEDAREEAAAAERALENGEPVGPLHGVPVALKDLDSHVEGMPYTFGGVKPLGEQLPERTSVTVQRLQDAGAIVVGSTNSPEFGAAGDTTNPMFGSTGNPFDAAKTAGGSSGGSASAVGAGMVPLALGSDVAGSLRIPASVCGTYGLKPTPGLVPNESQPDLFRDAAPFASYSGLTRTVGDTALLLDVIAGEHPRDPLSVPGTDAEYRDAVDRSIAGLSVAFSPDLGVYDVEEPVLDAVEDVLDTLREAGATVERVDVDFSVPFDALLECYNTLLNSSLSAAVEGIARETGIDLLGEHRDELSPHVVDFIEDGYEYSAVEYEQASVVRSRAYEAIQRVLNGHDLLVTPTLATPPWEKGALAPDEIAGEAPETDKETFLTWPLNLTGHPAASIPAGRSAEGLPIGAQLIGSRFAEGTILAASAAIERRQPWMDKYPTRP</sequence>
<dbReference type="eggNOG" id="arCOG01717">
    <property type="taxonomic scope" value="Archaea"/>
</dbReference>
<dbReference type="InterPro" id="IPR000120">
    <property type="entry name" value="Amidase"/>
</dbReference>
<gene>
    <name evidence="2" type="ORF">C477_00260</name>
</gene>
<dbReference type="RefSeq" id="WP_008892403.1">
    <property type="nucleotide sequence ID" value="NZ_AOIS01000003.1"/>
</dbReference>
<dbReference type="STRING" id="1227488.C477_00260"/>
<protein>
    <submittedName>
        <fullName evidence="2">Glutamyl-tRNA amidotransferase subunit A</fullName>
    </submittedName>
</protein>
<dbReference type="Pfam" id="PF01425">
    <property type="entry name" value="Amidase"/>
    <property type="match status" value="1"/>
</dbReference>
<reference evidence="2 3" key="1">
    <citation type="journal article" date="2014" name="PLoS Genet.">
        <title>Phylogenetically driven sequencing of extremely halophilic archaea reveals strategies for static and dynamic osmo-response.</title>
        <authorList>
            <person name="Becker E.A."/>
            <person name="Seitzer P.M."/>
            <person name="Tritt A."/>
            <person name="Larsen D."/>
            <person name="Krusor M."/>
            <person name="Yao A.I."/>
            <person name="Wu D."/>
            <person name="Madern D."/>
            <person name="Eisen J.A."/>
            <person name="Darling A.E."/>
            <person name="Facciotti M.T."/>
        </authorList>
    </citation>
    <scope>NUCLEOTIDE SEQUENCE [LARGE SCALE GENOMIC DNA]</scope>
    <source>
        <strain evidence="2 3">JCM 13891</strain>
    </source>
</reference>
<dbReference type="InterPro" id="IPR020556">
    <property type="entry name" value="Amidase_CS"/>
</dbReference>
<dbReference type="GO" id="GO:0016740">
    <property type="term" value="F:transferase activity"/>
    <property type="evidence" value="ECO:0007669"/>
    <property type="project" value="UniProtKB-KW"/>
</dbReference>
<dbReference type="PATRIC" id="fig|1227488.3.peg.50"/>
<keyword evidence="3" id="KW-1185">Reference proteome</keyword>
<feature type="domain" description="Amidase" evidence="1">
    <location>
        <begin position="25"/>
        <end position="465"/>
    </location>
</feature>
<evidence type="ECO:0000313" key="2">
    <source>
        <dbReference type="EMBL" id="ELZ24596.1"/>
    </source>
</evidence>
<evidence type="ECO:0000313" key="3">
    <source>
        <dbReference type="Proteomes" id="UP000011657"/>
    </source>
</evidence>